<organism evidence="1 2">
    <name type="scientific">Ectopseudomonas oleovorans</name>
    <name type="common">Pseudomonas oleovorans</name>
    <dbReference type="NCBI Taxonomy" id="301"/>
    <lineage>
        <taxon>Bacteria</taxon>
        <taxon>Pseudomonadati</taxon>
        <taxon>Pseudomonadota</taxon>
        <taxon>Gammaproteobacteria</taxon>
        <taxon>Pseudomonadales</taxon>
        <taxon>Pseudomonadaceae</taxon>
        <taxon>Ectopseudomonas</taxon>
    </lineage>
</organism>
<dbReference type="Proteomes" id="UP000272833">
    <property type="component" value="Unassembled WGS sequence"/>
</dbReference>
<dbReference type="InterPro" id="IPR010985">
    <property type="entry name" value="Ribbon_hlx_hlx"/>
</dbReference>
<reference evidence="1 2" key="1">
    <citation type="submission" date="2018-10" db="EMBL/GenBank/DDBJ databases">
        <title>Transmission dynamics of multidrug resistant bacteria on intensive care unit surfaces.</title>
        <authorList>
            <person name="D'Souza A.W."/>
            <person name="Potter R.F."/>
            <person name="Wallace M."/>
            <person name="Shupe A."/>
            <person name="Patel S."/>
            <person name="Sun S."/>
            <person name="Gul D."/>
            <person name="Kwon J.H."/>
            <person name="Andleeb S."/>
            <person name="Burnham C.-A.D."/>
            <person name="Dantas G."/>
        </authorList>
    </citation>
    <scope>NUCLEOTIDE SEQUENCE [LARGE SCALE GENOMIC DNA]</scope>
    <source>
        <strain evidence="1 2">PO_271</strain>
    </source>
</reference>
<protein>
    <submittedName>
        <fullName evidence="1">CopG family transcriptional regulator</fullName>
    </submittedName>
</protein>
<proteinExistence type="predicted"/>
<dbReference type="GO" id="GO:0006355">
    <property type="term" value="P:regulation of DNA-templated transcription"/>
    <property type="evidence" value="ECO:0007669"/>
    <property type="project" value="InterPro"/>
</dbReference>
<gene>
    <name evidence="1" type="ORF">EGJ44_06915</name>
</gene>
<name>A0A427HSC7_ECTOL</name>
<accession>A0A427HSC7</accession>
<dbReference type="AlphaFoldDB" id="A0A427HSC7"/>
<sequence length="75" mass="8442">MATSIRLAPEVEQRLDFLAASTGRTKAYYLREIIDNGLADLEDYYLAAEVLERVRKKTEAVHSAADVRKDLGLDD</sequence>
<dbReference type="EMBL" id="RHRS01000013">
    <property type="protein sequence ID" value="RRW37731.1"/>
    <property type="molecule type" value="Genomic_DNA"/>
</dbReference>
<evidence type="ECO:0000313" key="2">
    <source>
        <dbReference type="Proteomes" id="UP000272833"/>
    </source>
</evidence>
<evidence type="ECO:0000313" key="1">
    <source>
        <dbReference type="EMBL" id="RRW37731.1"/>
    </source>
</evidence>
<dbReference type="SUPFAM" id="SSF47598">
    <property type="entry name" value="Ribbon-helix-helix"/>
    <property type="match status" value="1"/>
</dbReference>
<comment type="caution">
    <text evidence="1">The sequence shown here is derived from an EMBL/GenBank/DDBJ whole genome shotgun (WGS) entry which is preliminary data.</text>
</comment>
<dbReference type="RefSeq" id="WP_041754822.1">
    <property type="nucleotide sequence ID" value="NZ_FNZC01000012.1"/>
</dbReference>